<dbReference type="Proteomes" id="UP000507470">
    <property type="component" value="Unassembled WGS sequence"/>
</dbReference>
<feature type="transmembrane region" description="Helical" evidence="1">
    <location>
        <begin position="78"/>
        <end position="99"/>
    </location>
</feature>
<proteinExistence type="predicted"/>
<dbReference type="AlphaFoldDB" id="A0A6J8A0M6"/>
<reference evidence="2 3" key="1">
    <citation type="submission" date="2020-06" db="EMBL/GenBank/DDBJ databases">
        <authorList>
            <person name="Li R."/>
            <person name="Bekaert M."/>
        </authorList>
    </citation>
    <scope>NUCLEOTIDE SEQUENCE [LARGE SCALE GENOMIC DNA]</scope>
    <source>
        <strain evidence="3">wild</strain>
    </source>
</reference>
<dbReference type="OrthoDB" id="6071522at2759"/>
<organism evidence="2 3">
    <name type="scientific">Mytilus coruscus</name>
    <name type="common">Sea mussel</name>
    <dbReference type="NCBI Taxonomy" id="42192"/>
    <lineage>
        <taxon>Eukaryota</taxon>
        <taxon>Metazoa</taxon>
        <taxon>Spiralia</taxon>
        <taxon>Lophotrochozoa</taxon>
        <taxon>Mollusca</taxon>
        <taxon>Bivalvia</taxon>
        <taxon>Autobranchia</taxon>
        <taxon>Pteriomorphia</taxon>
        <taxon>Mytilida</taxon>
        <taxon>Mytiloidea</taxon>
        <taxon>Mytilidae</taxon>
        <taxon>Mytilinae</taxon>
        <taxon>Mytilus</taxon>
    </lineage>
</organism>
<name>A0A6J8A0M6_MYTCO</name>
<gene>
    <name evidence="2" type="ORF">MCOR_1517</name>
</gene>
<accession>A0A6J8A0M6</accession>
<evidence type="ECO:0000256" key="1">
    <source>
        <dbReference type="SAM" id="Phobius"/>
    </source>
</evidence>
<evidence type="ECO:0000313" key="2">
    <source>
        <dbReference type="EMBL" id="CAC5358147.1"/>
    </source>
</evidence>
<keyword evidence="3" id="KW-1185">Reference proteome</keyword>
<sequence length="151" mass="16914">MHFNIVLVCVVINLYVCDVFAGECCRSYTDITGDFHSPQWCSDFCCYDPRTVGLTYYCCESTVLQAPDDMRDSFCVQWWAAHVYVPILIGVAFLVLITGCCCCCCCGCCRRQSSGVVVQHQGASGPTIMVQQQQQQQMSTHVDPYRAGYNQ</sequence>
<keyword evidence="1" id="KW-0812">Transmembrane</keyword>
<keyword evidence="1" id="KW-1133">Transmembrane helix</keyword>
<protein>
    <submittedName>
        <fullName evidence="2">Uncharacterized protein</fullName>
    </submittedName>
</protein>
<keyword evidence="1" id="KW-0472">Membrane</keyword>
<dbReference type="EMBL" id="CACVKT020000315">
    <property type="protein sequence ID" value="CAC5358147.1"/>
    <property type="molecule type" value="Genomic_DNA"/>
</dbReference>
<evidence type="ECO:0000313" key="3">
    <source>
        <dbReference type="Proteomes" id="UP000507470"/>
    </source>
</evidence>